<dbReference type="InterPro" id="IPR015500">
    <property type="entry name" value="Peptidase_S8_subtilisin-rel"/>
</dbReference>
<evidence type="ECO:0000256" key="4">
    <source>
        <dbReference type="ARBA" id="ARBA00022825"/>
    </source>
</evidence>
<dbReference type="PROSITE" id="PS00138">
    <property type="entry name" value="SUBTILASE_SER"/>
    <property type="match status" value="1"/>
</dbReference>
<dbReference type="PROSITE" id="PS00136">
    <property type="entry name" value="SUBTILASE_ASP"/>
    <property type="match status" value="1"/>
</dbReference>
<evidence type="ECO:0000256" key="7">
    <source>
        <dbReference type="SAM" id="SignalP"/>
    </source>
</evidence>
<dbReference type="InterPro" id="IPR036852">
    <property type="entry name" value="Peptidase_S8/S53_dom_sf"/>
</dbReference>
<keyword evidence="2 5" id="KW-0645">Protease</keyword>
<protein>
    <submittedName>
        <fullName evidence="9">S8 family serine peptidase</fullName>
    </submittedName>
</protein>
<dbReference type="InterPro" id="IPR023828">
    <property type="entry name" value="Peptidase_S8_Ser-AS"/>
</dbReference>
<evidence type="ECO:0000256" key="3">
    <source>
        <dbReference type="ARBA" id="ARBA00022801"/>
    </source>
</evidence>
<dbReference type="Gene3D" id="3.40.50.200">
    <property type="entry name" value="Peptidase S8/S53 domain"/>
    <property type="match status" value="1"/>
</dbReference>
<organism evidence="9 10">
    <name type="scientific">Kribbella alba</name>
    <dbReference type="NCBI Taxonomy" id="190197"/>
    <lineage>
        <taxon>Bacteria</taxon>
        <taxon>Bacillati</taxon>
        <taxon>Actinomycetota</taxon>
        <taxon>Actinomycetes</taxon>
        <taxon>Propionibacteriales</taxon>
        <taxon>Kribbellaceae</taxon>
        <taxon>Kribbella</taxon>
    </lineage>
</organism>
<dbReference type="RefSeq" id="WP_344109198.1">
    <property type="nucleotide sequence ID" value="NZ_BAAANE010000003.1"/>
</dbReference>
<dbReference type="PRINTS" id="PR00723">
    <property type="entry name" value="SUBTILISIN"/>
</dbReference>
<feature type="signal peptide" evidence="7">
    <location>
        <begin position="1"/>
        <end position="29"/>
    </location>
</feature>
<evidence type="ECO:0000256" key="2">
    <source>
        <dbReference type="ARBA" id="ARBA00022670"/>
    </source>
</evidence>
<dbReference type="Proteomes" id="UP001501319">
    <property type="component" value="Unassembled WGS sequence"/>
</dbReference>
<accession>A0ABN2F1L1</accession>
<keyword evidence="10" id="KW-1185">Reference proteome</keyword>
<evidence type="ECO:0000256" key="5">
    <source>
        <dbReference type="PROSITE-ProRule" id="PRU01240"/>
    </source>
</evidence>
<evidence type="ECO:0000259" key="8">
    <source>
        <dbReference type="Pfam" id="PF00082"/>
    </source>
</evidence>
<dbReference type="InterPro" id="IPR051048">
    <property type="entry name" value="Peptidase_S8/S53_subtilisin"/>
</dbReference>
<dbReference type="Pfam" id="PF00082">
    <property type="entry name" value="Peptidase_S8"/>
    <property type="match status" value="1"/>
</dbReference>
<dbReference type="SUPFAM" id="SSF52743">
    <property type="entry name" value="Subtilisin-like"/>
    <property type="match status" value="1"/>
</dbReference>
<dbReference type="Gene3D" id="3.50.30.30">
    <property type="match status" value="1"/>
</dbReference>
<dbReference type="PANTHER" id="PTHR43399:SF4">
    <property type="entry name" value="CELL WALL-ASSOCIATED PROTEASE"/>
    <property type="match status" value="1"/>
</dbReference>
<dbReference type="InterPro" id="IPR022398">
    <property type="entry name" value="Peptidase_S8_His-AS"/>
</dbReference>
<sequence>MPTPFSRRSKLIAFGSALAILTAIPSSFAAASATTPGATNASDAAGAHPALQRTVTLITGDTVTVTTAADGTENREVTGPHGEAVGFKIHQVGKDTYVYPDSALPYVSAGRLDKGLFDVTELLADGYDDAHTDHLPLLVSYTGSAAFARAQALPAGVAKTRTLSSIQGAALTESHDHAADFWSGLTRAAGGQSTARLTSGAQPSFTDGIAKVWLDGKVKATLADTTAQIGAPEVWAAGNTGKGVDVAVLDTGVDNSHPDLADRIAGSASFVPTEGVFDDYLGHGTHVASIIAGTGAVSGGREKGVAPDARLHIGKVLAAECDGNDCGGQGQVSWILAGMEWAARDQHAKIINMSLGGGPTDGTDPMSEAVNKLSAETGALFVIAAGNSGLPNTVGSPGAADAALTVGAVDSSDQLAGFSSQGPRVGDFGLKPELTAPGVDVLAALSHRAAQPGNDGPYTTMSGTSMAAPHVAGAAALLAAAHPDWTGQQLKDALISSTKATPQYTPYEAGAGRLDVAAAVRDTVFATGSAYAGYHLWPHEPGEKHDKEVTYTNTADAPVTLNLAVNVPDAPAGLFTLSATQVTVPAHGTSKVTYTANLDKAPVGSDFSGMINASDTNGKVLARTLIGVGKESERYSISVTAKDRSGEPLSGLLLVAGKNFSNFYRIDESGTLDVRLPVGTYAAFLQADVQGTHGPHSLGVALLSAPEIVLDRDRAVTLDASAARQVRAVVPKETTDSTDHMEFYRYFGSDQYIMGTAGTFMPGYDSMWALPTGKKVTNGDFFFGARWRKEEPALTVASGKRSFDDLRFQRGSTPLPDGRMTLDAVFAGQGAPADYAGLRAEGKIVVVRRNDSVVLEQQEAAAAQAGARLLLVVNDGAGRLAPWARQPISSLPSLPPVSAATLTQDEGEELITQIQHGKTPLTLVSSRVTDYLYDLVRHYVGAVPDDLTYRPAEADLARVDVSFRNYQQDRAIEYRSDIWQGITTGPSFLNEAPAQGERTDWVSAGTDIQWRERAELLGEVQETAAGVGYKAGTTRDLHWFGPIQRPRLDNRTGVQKRTDDEIYADVPGWGDSGAGHVGSTFSNPLVTNTVKLYQGDTLLQLGSDSVGVQGLSPQRLPYRLVSENSRGDWTNPYSTSTRTEWGFTSAAGETGTSATLPLIQLDYKVDTNTAGKARRNADLVVTPSHLPGGPSSKAIGVVTLDVSYDDGATWQRAALNHVGDGWKTVLRAPAHAPYVTLRASAHDNQGNSIIQSITRAFGLK</sequence>
<proteinExistence type="inferred from homology"/>
<dbReference type="PIRSF" id="PIRSF037852">
    <property type="entry name" value="Subtilisin_rel_SAV5721"/>
    <property type="match status" value="1"/>
</dbReference>
<feature type="active site" description="Charge relay system" evidence="5">
    <location>
        <position position="250"/>
    </location>
</feature>
<dbReference type="InterPro" id="IPR023827">
    <property type="entry name" value="Peptidase_S8_Asp-AS"/>
</dbReference>
<keyword evidence="3 5" id="KW-0378">Hydrolase</keyword>
<evidence type="ECO:0000313" key="10">
    <source>
        <dbReference type="Proteomes" id="UP001501319"/>
    </source>
</evidence>
<reference evidence="9 10" key="1">
    <citation type="journal article" date="2019" name="Int. J. Syst. Evol. Microbiol.">
        <title>The Global Catalogue of Microorganisms (GCM) 10K type strain sequencing project: providing services to taxonomists for standard genome sequencing and annotation.</title>
        <authorList>
            <consortium name="The Broad Institute Genomics Platform"/>
            <consortium name="The Broad Institute Genome Sequencing Center for Infectious Disease"/>
            <person name="Wu L."/>
            <person name="Ma J."/>
        </authorList>
    </citation>
    <scope>NUCLEOTIDE SEQUENCE [LARGE SCALE GENOMIC DNA]</scope>
    <source>
        <strain evidence="9 10">JCM 14306</strain>
    </source>
</reference>
<dbReference type="SUPFAM" id="SSF52025">
    <property type="entry name" value="PA domain"/>
    <property type="match status" value="1"/>
</dbReference>
<dbReference type="PANTHER" id="PTHR43399">
    <property type="entry name" value="SUBTILISIN-RELATED"/>
    <property type="match status" value="1"/>
</dbReference>
<dbReference type="InterPro" id="IPR046450">
    <property type="entry name" value="PA_dom_sf"/>
</dbReference>
<feature type="active site" description="Charge relay system" evidence="5">
    <location>
        <position position="465"/>
    </location>
</feature>
<evidence type="ECO:0000313" key="9">
    <source>
        <dbReference type="EMBL" id="GAA1624401.1"/>
    </source>
</evidence>
<gene>
    <name evidence="9" type="ORF">GCM10009744_09810</name>
</gene>
<feature type="active site" description="Charge relay system" evidence="5">
    <location>
        <position position="283"/>
    </location>
</feature>
<evidence type="ECO:0000256" key="1">
    <source>
        <dbReference type="ARBA" id="ARBA00011073"/>
    </source>
</evidence>
<comment type="caution">
    <text evidence="9">The sequence shown here is derived from an EMBL/GenBank/DDBJ whole genome shotgun (WGS) entry which is preliminary data.</text>
</comment>
<dbReference type="EMBL" id="BAAANE010000003">
    <property type="protein sequence ID" value="GAA1624401.1"/>
    <property type="molecule type" value="Genomic_DNA"/>
</dbReference>
<name>A0ABN2F1L1_9ACTN</name>
<keyword evidence="4 5" id="KW-0720">Serine protease</keyword>
<dbReference type="PROSITE" id="PS00137">
    <property type="entry name" value="SUBTILASE_HIS"/>
    <property type="match status" value="1"/>
</dbReference>
<evidence type="ECO:0000256" key="6">
    <source>
        <dbReference type="RuleBase" id="RU003355"/>
    </source>
</evidence>
<feature type="domain" description="Peptidase S8/S53" evidence="8">
    <location>
        <begin position="241"/>
        <end position="512"/>
    </location>
</feature>
<keyword evidence="7" id="KW-0732">Signal</keyword>
<dbReference type="InterPro" id="IPR017296">
    <property type="entry name" value="Peptidase_S8A_SAM-P45"/>
</dbReference>
<dbReference type="PROSITE" id="PS51892">
    <property type="entry name" value="SUBTILASE"/>
    <property type="match status" value="1"/>
</dbReference>
<comment type="similarity">
    <text evidence="1 5 6">Belongs to the peptidase S8 family.</text>
</comment>
<dbReference type="InterPro" id="IPR000209">
    <property type="entry name" value="Peptidase_S8/S53_dom"/>
</dbReference>
<feature type="chain" id="PRO_5045665524" evidence="7">
    <location>
        <begin position="30"/>
        <end position="1260"/>
    </location>
</feature>